<gene>
    <name evidence="2" type="ORF">ACFQ24_07015</name>
</gene>
<dbReference type="RefSeq" id="WP_380910029.1">
    <property type="nucleotide sequence ID" value="NZ_JBHTLS010000107.1"/>
</dbReference>
<comment type="caution">
    <text evidence="2">The sequence shown here is derived from an EMBL/GenBank/DDBJ whole genome shotgun (WGS) entry which is preliminary data.</text>
</comment>
<reference evidence="3" key="1">
    <citation type="journal article" date="2019" name="Int. J. Syst. Evol. Microbiol.">
        <title>The Global Catalogue of Microorganisms (GCM) 10K type strain sequencing project: providing services to taxonomists for standard genome sequencing and annotation.</title>
        <authorList>
            <consortium name="The Broad Institute Genomics Platform"/>
            <consortium name="The Broad Institute Genome Sequencing Center for Infectious Disease"/>
            <person name="Wu L."/>
            <person name="Ma J."/>
        </authorList>
    </citation>
    <scope>NUCLEOTIDE SEQUENCE [LARGE SCALE GENOMIC DNA]</scope>
    <source>
        <strain evidence="3">CCUG 54329</strain>
    </source>
</reference>
<organism evidence="2 3">
    <name type="scientific">Sphingobium olei</name>
    <dbReference type="NCBI Taxonomy" id="420955"/>
    <lineage>
        <taxon>Bacteria</taxon>
        <taxon>Pseudomonadati</taxon>
        <taxon>Pseudomonadota</taxon>
        <taxon>Alphaproteobacteria</taxon>
        <taxon>Sphingomonadales</taxon>
        <taxon>Sphingomonadaceae</taxon>
        <taxon>Sphingobium</taxon>
    </lineage>
</organism>
<sequence>MTPFTSTASRFETRLSRPRTWLLLLGAGAAISIFGCLAGGNAIVTRAAVPHAYGGLMGLTGCFALLPAIVAAEPPCGKFWLLSAILYLLASVCTFANPAFDIRELTLLLAGLLAASGLARIAAAISWRGYGFGWPALSGLASLAFAAMLANSWPEPVLRLLGLVLAVDILLQGVMLMLLAYSVRKVTTS</sequence>
<keyword evidence="3" id="KW-1185">Reference proteome</keyword>
<feature type="transmembrane region" description="Helical" evidence="1">
    <location>
        <begin position="79"/>
        <end position="100"/>
    </location>
</feature>
<dbReference type="InterPro" id="IPR005325">
    <property type="entry name" value="DUF308_memb"/>
</dbReference>
<evidence type="ECO:0000313" key="3">
    <source>
        <dbReference type="Proteomes" id="UP001597203"/>
    </source>
</evidence>
<keyword evidence="1" id="KW-0812">Transmembrane</keyword>
<keyword evidence="1" id="KW-1133">Transmembrane helix</keyword>
<dbReference type="InterPro" id="IPR052712">
    <property type="entry name" value="Acid_resist_chaperone_HdeD"/>
</dbReference>
<dbReference type="PANTHER" id="PTHR34989">
    <property type="entry name" value="PROTEIN HDED"/>
    <property type="match status" value="1"/>
</dbReference>
<feature type="transmembrane region" description="Helical" evidence="1">
    <location>
        <begin position="106"/>
        <end position="125"/>
    </location>
</feature>
<accession>A0ABW3NYY3</accession>
<keyword evidence="1" id="KW-0472">Membrane</keyword>
<feature type="transmembrane region" description="Helical" evidence="1">
    <location>
        <begin position="21"/>
        <end position="40"/>
    </location>
</feature>
<dbReference type="Pfam" id="PF03729">
    <property type="entry name" value="DUF308"/>
    <property type="match status" value="1"/>
</dbReference>
<evidence type="ECO:0000313" key="2">
    <source>
        <dbReference type="EMBL" id="MFD1104622.1"/>
    </source>
</evidence>
<feature type="transmembrane region" description="Helical" evidence="1">
    <location>
        <begin position="132"/>
        <end position="154"/>
    </location>
</feature>
<feature type="transmembrane region" description="Helical" evidence="1">
    <location>
        <begin position="52"/>
        <end position="72"/>
    </location>
</feature>
<name>A0ABW3NYY3_9SPHN</name>
<feature type="transmembrane region" description="Helical" evidence="1">
    <location>
        <begin position="160"/>
        <end position="183"/>
    </location>
</feature>
<dbReference type="Proteomes" id="UP001597203">
    <property type="component" value="Unassembled WGS sequence"/>
</dbReference>
<proteinExistence type="predicted"/>
<protein>
    <submittedName>
        <fullName evidence="2">HdeD family acid-resistance protein</fullName>
    </submittedName>
</protein>
<dbReference type="PANTHER" id="PTHR34989:SF1">
    <property type="entry name" value="PROTEIN HDED"/>
    <property type="match status" value="1"/>
</dbReference>
<dbReference type="EMBL" id="JBHTLS010000107">
    <property type="protein sequence ID" value="MFD1104622.1"/>
    <property type="molecule type" value="Genomic_DNA"/>
</dbReference>
<evidence type="ECO:0000256" key="1">
    <source>
        <dbReference type="SAM" id="Phobius"/>
    </source>
</evidence>